<comment type="caution">
    <text evidence="1">The sequence shown here is derived from an EMBL/GenBank/DDBJ whole genome shotgun (WGS) entry which is preliminary data.</text>
</comment>
<dbReference type="OrthoDB" id="5165900at2"/>
<evidence type="ECO:0000313" key="2">
    <source>
        <dbReference type="Proteomes" id="UP000235050"/>
    </source>
</evidence>
<proteinExistence type="predicted"/>
<name>A0A2N5J8Z5_9BIFI</name>
<evidence type="ECO:0000313" key="1">
    <source>
        <dbReference type="EMBL" id="PLS30674.1"/>
    </source>
</evidence>
<dbReference type="EMBL" id="NMWU01000026">
    <property type="protein sequence ID" value="PLS30674.1"/>
    <property type="molecule type" value="Genomic_DNA"/>
</dbReference>
<dbReference type="RefSeq" id="WP_101617122.1">
    <property type="nucleotide sequence ID" value="NZ_NMWU01000026.1"/>
</dbReference>
<sequence>MKVLLITPNFFDYPQLICDELRRMGHDVDWFDDRPSTNPFIKAIIRINKDTINSVIRQYFNRVMQSIGGKKYDKVLLVSGQSLSFTEDMIVRLKKSQPQAEFVLYQWDSVANFPYIDTVEKHFDRCYSFDRDDVASHARWRFMPLFYSRKYEEIGRRRPARYKYDVLFVGTAHPKKYRFVSEMSKKLRPVFPKQFIYFFFPSRLVYVYRKLRNPEFKHAKYSEFHFTSIKGAELDRLFAESKCILDSPQDGQLGLTMRVLETLGAKRKIITTNKDVVNYDFYDERNVYVYDGVFDFDSPFFKEDFADIDEAIYRKYSLNSWLTELLGK</sequence>
<protein>
    <submittedName>
        <fullName evidence="1">Eps11J</fullName>
    </submittedName>
</protein>
<dbReference type="Proteomes" id="UP000235050">
    <property type="component" value="Unassembled WGS sequence"/>
</dbReference>
<organism evidence="1 2">
    <name type="scientific">Bifidobacterium margollesii</name>
    <dbReference type="NCBI Taxonomy" id="2020964"/>
    <lineage>
        <taxon>Bacteria</taxon>
        <taxon>Bacillati</taxon>
        <taxon>Actinomycetota</taxon>
        <taxon>Actinomycetes</taxon>
        <taxon>Bifidobacteriales</taxon>
        <taxon>Bifidobacteriaceae</taxon>
        <taxon>Bifidobacterium</taxon>
    </lineage>
</organism>
<accession>A0A2N5J8Z5</accession>
<keyword evidence="2" id="KW-1185">Reference proteome</keyword>
<gene>
    <name evidence="1" type="ORF">Uis1B_1501</name>
</gene>
<dbReference type="AlphaFoldDB" id="A0A2N5J8Z5"/>
<reference evidence="1 2" key="1">
    <citation type="submission" date="2017-07" db="EMBL/GenBank/DDBJ databases">
        <title>Bifidobacterium novel species.</title>
        <authorList>
            <person name="Lugli G.A."/>
            <person name="Milani C."/>
            <person name="Duranti S."/>
            <person name="Mangifesta M."/>
        </authorList>
    </citation>
    <scope>NUCLEOTIDE SEQUENCE [LARGE SCALE GENOMIC DNA]</scope>
    <source>
        <strain evidence="2">Uis1B</strain>
    </source>
</reference>